<dbReference type="GO" id="GO:0047627">
    <property type="term" value="F:adenylylsulfatase activity"/>
    <property type="evidence" value="ECO:0007669"/>
    <property type="project" value="UniProtKB-ARBA"/>
</dbReference>
<keyword evidence="5" id="KW-0732">Signal</keyword>
<reference evidence="7 8" key="1">
    <citation type="journal article" date="2018" name="Plant J.">
        <title>Genome sequences of Chlorella sorokiniana UTEX 1602 and Micractinium conductrix SAG 241.80: implications to maltose excretion by a green alga.</title>
        <authorList>
            <person name="Arriola M.B."/>
            <person name="Velmurugan N."/>
            <person name="Zhang Y."/>
            <person name="Plunkett M.H."/>
            <person name="Hondzo H."/>
            <person name="Barney B.M."/>
        </authorList>
    </citation>
    <scope>NUCLEOTIDE SEQUENCE [LARGE SCALE GENOMIC DNA]</scope>
    <source>
        <strain evidence="7 8">SAG 241.80</strain>
    </source>
</reference>
<dbReference type="GO" id="GO:0000166">
    <property type="term" value="F:nucleotide binding"/>
    <property type="evidence" value="ECO:0007669"/>
    <property type="project" value="UniProtKB-KW"/>
</dbReference>
<comment type="caution">
    <text evidence="7">The sequence shown here is derived from an EMBL/GenBank/DDBJ whole genome shotgun (WGS) entry which is preliminary data.</text>
</comment>
<evidence type="ECO:0000256" key="2">
    <source>
        <dbReference type="ARBA" id="ARBA00022801"/>
    </source>
</evidence>
<dbReference type="InterPro" id="IPR011146">
    <property type="entry name" value="HIT-like"/>
</dbReference>
<evidence type="ECO:0000313" key="7">
    <source>
        <dbReference type="EMBL" id="PSC69003.1"/>
    </source>
</evidence>
<dbReference type="Gene3D" id="3.40.50.150">
    <property type="entry name" value="Vaccinia Virus protein VP39"/>
    <property type="match status" value="1"/>
</dbReference>
<dbReference type="OrthoDB" id="1915375at2759"/>
<feature type="domain" description="HIT" evidence="6">
    <location>
        <begin position="347"/>
        <end position="456"/>
    </location>
</feature>
<dbReference type="InterPro" id="IPR036265">
    <property type="entry name" value="HIT-like_sf"/>
</dbReference>
<dbReference type="Proteomes" id="UP000239649">
    <property type="component" value="Unassembled WGS sequence"/>
</dbReference>
<protein>
    <submittedName>
        <fullName evidence="7">Histidine triad nucleotide-binding 3</fullName>
    </submittedName>
</protein>
<dbReference type="SUPFAM" id="SSF54197">
    <property type="entry name" value="HIT-like"/>
    <property type="match status" value="1"/>
</dbReference>
<sequence length="495" mass="53816">MVAQISTAPRKASWLAPSAAFMLGMLAHAALSASGWTASGQQPGSVRSSVAAAAAATAGSAAGCPDCPLQCPPQQRDKRDQEREAAAEDASGGCSGVCFEQEDYDSMFTARVSMSNYFLDDFLENHKPHPHYPAFQELVSTLHHSQDSPYKGFQLPADMPEFEYGMTHVTQASLNFLATLHPEPVKFMIEVGSFVGNSAALFGGRVAQHGGTLLCIDSWTGDLNMVLHPDFVPAMARDASGNPRIYERFMQEMVANQLTGTVVPLRLPSTTGARLLSTLQWTVDVLYLDSAHEFGETFLELTMWWEVLRPGGVMMGDDYVWHSVKHDLDLFVKINGLTLTFNPEEGEETCIAAGTEEASVVHRDSRFVVFHDRAPAATAHLQIVPVQHIDNVNSLNPCAADHALVSDMLLLGREVLSRLHPDAPRRFGFHRAPFCSIYHLHMHALALPFLPGAMTFKYPTHWTPWWLAAEDALAALQPPPTAKDAGGGGGGGKGL</sequence>
<proteinExistence type="predicted"/>
<dbReference type="SUPFAM" id="SSF53335">
    <property type="entry name" value="S-adenosyl-L-methionine-dependent methyltransferases"/>
    <property type="match status" value="1"/>
</dbReference>
<dbReference type="STRING" id="554055.A0A2P6V4I3"/>
<evidence type="ECO:0000256" key="5">
    <source>
        <dbReference type="SAM" id="SignalP"/>
    </source>
</evidence>
<dbReference type="InterPro" id="IPR029063">
    <property type="entry name" value="SAM-dependent_MTases_sf"/>
</dbReference>
<keyword evidence="1" id="KW-0547">Nucleotide-binding</keyword>
<dbReference type="Gene3D" id="3.30.428.10">
    <property type="entry name" value="HIT-like"/>
    <property type="match status" value="1"/>
</dbReference>
<accession>A0A2P6V4I3</accession>
<dbReference type="PANTHER" id="PTHR12486">
    <property type="entry name" value="APRATAXIN-RELATED"/>
    <property type="match status" value="1"/>
</dbReference>
<dbReference type="AlphaFoldDB" id="A0A2P6V4I3"/>
<evidence type="ECO:0000259" key="6">
    <source>
        <dbReference type="PROSITE" id="PS51084"/>
    </source>
</evidence>
<feature type="chain" id="PRO_5015153091" evidence="5">
    <location>
        <begin position="33"/>
        <end position="495"/>
    </location>
</feature>
<evidence type="ECO:0000256" key="4">
    <source>
        <dbReference type="SAM" id="MobiDB-lite"/>
    </source>
</evidence>
<organism evidence="7 8">
    <name type="scientific">Micractinium conductrix</name>
    <dbReference type="NCBI Taxonomy" id="554055"/>
    <lineage>
        <taxon>Eukaryota</taxon>
        <taxon>Viridiplantae</taxon>
        <taxon>Chlorophyta</taxon>
        <taxon>core chlorophytes</taxon>
        <taxon>Trebouxiophyceae</taxon>
        <taxon>Chlorellales</taxon>
        <taxon>Chlorellaceae</taxon>
        <taxon>Chlorella clade</taxon>
        <taxon>Micractinium</taxon>
    </lineage>
</organism>
<feature type="region of interest" description="Disordered" evidence="4">
    <location>
        <begin position="73"/>
        <end position="92"/>
    </location>
</feature>
<gene>
    <name evidence="7" type="ORF">C2E20_7400</name>
</gene>
<evidence type="ECO:0000313" key="8">
    <source>
        <dbReference type="Proteomes" id="UP000239649"/>
    </source>
</evidence>
<feature type="short sequence motif" description="Histidine triad motif" evidence="3">
    <location>
        <begin position="439"/>
        <end position="443"/>
    </location>
</feature>
<keyword evidence="2" id="KW-0378">Hydrolase</keyword>
<dbReference type="Pfam" id="PF13578">
    <property type="entry name" value="Methyltransf_24"/>
    <property type="match status" value="1"/>
</dbReference>
<dbReference type="EMBL" id="LHPF02000030">
    <property type="protein sequence ID" value="PSC69003.1"/>
    <property type="molecule type" value="Genomic_DNA"/>
</dbReference>
<name>A0A2P6V4I3_9CHLO</name>
<keyword evidence="8" id="KW-1185">Reference proteome</keyword>
<dbReference type="PANTHER" id="PTHR12486:SF5">
    <property type="entry name" value="ADENOSINE 5'-MONOPHOSPHORAMIDASE HINT3"/>
    <property type="match status" value="1"/>
</dbReference>
<feature type="compositionally biased region" description="Basic and acidic residues" evidence="4">
    <location>
        <begin position="75"/>
        <end position="86"/>
    </location>
</feature>
<dbReference type="Pfam" id="PF11969">
    <property type="entry name" value="DcpS_C"/>
    <property type="match status" value="1"/>
</dbReference>
<dbReference type="PROSITE" id="PS51084">
    <property type="entry name" value="HIT_2"/>
    <property type="match status" value="1"/>
</dbReference>
<feature type="signal peptide" evidence="5">
    <location>
        <begin position="1"/>
        <end position="32"/>
    </location>
</feature>
<evidence type="ECO:0000256" key="1">
    <source>
        <dbReference type="ARBA" id="ARBA00022741"/>
    </source>
</evidence>
<evidence type="ECO:0000256" key="3">
    <source>
        <dbReference type="PROSITE-ProRule" id="PRU00464"/>
    </source>
</evidence>